<comment type="similarity">
    <text evidence="2">Belongs to the DsrE/TusD family.</text>
</comment>
<accession>A0A0K2BKX2</accession>
<dbReference type="SUPFAM" id="SSF75169">
    <property type="entry name" value="DsrEFH-like"/>
    <property type="match status" value="1"/>
</dbReference>
<dbReference type="AlphaFoldDB" id="A0A0K2BKX2"/>
<dbReference type="Proteomes" id="UP000056466">
    <property type="component" value="Chromosome"/>
</dbReference>
<evidence type="ECO:0000256" key="2">
    <source>
        <dbReference type="ARBA" id="ARBA00007067"/>
    </source>
</evidence>
<proteinExistence type="inferred from homology"/>
<dbReference type="KEGG" id="bcig:AB162_435"/>
<dbReference type="GO" id="GO:0016783">
    <property type="term" value="F:sulfurtransferase activity"/>
    <property type="evidence" value="ECO:0007669"/>
    <property type="project" value="InterPro"/>
</dbReference>
<protein>
    <submittedName>
        <fullName evidence="5">tRNA 5-methylaminomethyl-2-thiouridine synthase</fullName>
    </submittedName>
</protein>
<dbReference type="GO" id="GO:0097163">
    <property type="term" value="F:sulfur carrier activity"/>
    <property type="evidence" value="ECO:0007669"/>
    <property type="project" value="TreeGrafter"/>
</dbReference>
<dbReference type="InterPro" id="IPR027396">
    <property type="entry name" value="DsrEFH-like"/>
</dbReference>
<reference evidence="5 6" key="1">
    <citation type="submission" date="2015-06" db="EMBL/GenBank/DDBJ databases">
        <title>Lineage-specific patterns of genome deterioration in obligate symbionts.</title>
        <authorList>
            <person name="Bennett G.M."/>
            <person name="McCutcheon J.P."/>
            <person name="McDonald B.R."/>
            <person name="Moran N.A."/>
        </authorList>
    </citation>
    <scope>NUCLEOTIDE SEQUENCE [LARGE SCALE GENOMIC DNA]</scope>
    <source>
        <strain evidence="5 6">B-GSS</strain>
    </source>
</reference>
<gene>
    <name evidence="5" type="primary">tusD</name>
    <name evidence="5" type="ORF">AB162_435</name>
</gene>
<organism evidence="5 6">
    <name type="scientific">Candidatus Palibaumannia cicadellinicola</name>
    <dbReference type="NCBI Taxonomy" id="186490"/>
    <lineage>
        <taxon>Bacteria</taxon>
        <taxon>Pseudomonadati</taxon>
        <taxon>Pseudomonadota</taxon>
        <taxon>Gammaproteobacteria</taxon>
        <taxon>Candidatus Palibaumannia</taxon>
    </lineage>
</organism>
<evidence type="ECO:0000256" key="4">
    <source>
        <dbReference type="ARBA" id="ARBA00022679"/>
    </source>
</evidence>
<dbReference type="Gene3D" id="3.40.1260.10">
    <property type="entry name" value="DsrEFH-like"/>
    <property type="match status" value="1"/>
</dbReference>
<keyword evidence="6" id="KW-1185">Reference proteome</keyword>
<keyword evidence="4" id="KW-0808">Transferase</keyword>
<evidence type="ECO:0000256" key="3">
    <source>
        <dbReference type="ARBA" id="ARBA00022490"/>
    </source>
</evidence>
<evidence type="ECO:0000313" key="5">
    <source>
        <dbReference type="EMBL" id="AKZ66021.1"/>
    </source>
</evidence>
<keyword evidence="3" id="KW-0963">Cytoplasm</keyword>
<dbReference type="EMBL" id="CP011787">
    <property type="protein sequence ID" value="AKZ66021.1"/>
    <property type="molecule type" value="Genomic_DNA"/>
</dbReference>
<dbReference type="InterPro" id="IPR003787">
    <property type="entry name" value="Sulphur_relay_DsrE/F-like"/>
</dbReference>
<dbReference type="InterPro" id="IPR017463">
    <property type="entry name" value="Sulphur_relay_TusD/DsrE"/>
</dbReference>
<evidence type="ECO:0000313" key="6">
    <source>
        <dbReference type="Proteomes" id="UP000056466"/>
    </source>
</evidence>
<dbReference type="GO" id="GO:0002143">
    <property type="term" value="P:tRNA wobble position uridine thiolation"/>
    <property type="evidence" value="ECO:0007669"/>
    <property type="project" value="TreeGrafter"/>
</dbReference>
<dbReference type="OrthoDB" id="9787483at2"/>
<dbReference type="GO" id="GO:1990228">
    <property type="term" value="C:sulfurtransferase complex"/>
    <property type="evidence" value="ECO:0007669"/>
    <property type="project" value="TreeGrafter"/>
</dbReference>
<sequence>MLCKLHYTILVTGPAYGNQKSSSALQFTQALLNYGHYINAIFFYQDGVYNANSFTIYPSNEINLVQAWQKLAIEHQLSLHVCISAALRRGITNAEQALQLNLSGHNLPPAFNLSSLITLGESILTCDRFIQF</sequence>
<dbReference type="FunFam" id="3.40.1260.10:FF:000001">
    <property type="entry name" value="Sulfurtransferase TusD"/>
    <property type="match status" value="1"/>
</dbReference>
<evidence type="ECO:0000256" key="1">
    <source>
        <dbReference type="ARBA" id="ARBA00004496"/>
    </source>
</evidence>
<dbReference type="PATRIC" id="fig|186490.8.peg.409"/>
<name>A0A0K2BKX2_9GAMM</name>
<dbReference type="Pfam" id="PF02635">
    <property type="entry name" value="DsrE"/>
    <property type="match status" value="1"/>
</dbReference>
<dbReference type="PANTHER" id="PTHR34874:SF3">
    <property type="entry name" value="SULFURTRANSFERASE TUSD"/>
    <property type="match status" value="1"/>
</dbReference>
<dbReference type="NCBIfam" id="TIGR03012">
    <property type="entry name" value="sulf_tusD_dsrE"/>
    <property type="match status" value="1"/>
</dbReference>
<comment type="subcellular location">
    <subcellularLocation>
        <location evidence="1">Cytoplasm</location>
    </subcellularLocation>
</comment>
<dbReference type="PANTHER" id="PTHR34874">
    <property type="entry name" value="PROTEIN YCHN"/>
    <property type="match status" value="1"/>
</dbReference>
<dbReference type="NCBIfam" id="NF001237">
    <property type="entry name" value="PRK00207.1"/>
    <property type="match status" value="1"/>
</dbReference>